<dbReference type="EMBL" id="CVMT01000007">
    <property type="protein sequence ID" value="CRG90162.1"/>
    <property type="molecule type" value="Genomic_DNA"/>
</dbReference>
<evidence type="ECO:0000313" key="2">
    <source>
        <dbReference type="EMBL" id="CRG90162.1"/>
    </source>
</evidence>
<reference evidence="2 3" key="1">
    <citation type="submission" date="2015-04" db="EMBL/GenBank/DDBJ databases">
        <authorList>
            <person name="Syromyatnikov M.Y."/>
            <person name="Popov V.N."/>
        </authorList>
    </citation>
    <scope>NUCLEOTIDE SEQUENCE [LARGE SCALE GENOMIC DNA]</scope>
    <source>
        <strain evidence="2">WF-38-12</strain>
    </source>
</reference>
<dbReference type="STRING" id="28573.A0A0U1M444"/>
<feature type="compositionally biased region" description="Low complexity" evidence="1">
    <location>
        <begin position="1"/>
        <end position="18"/>
    </location>
</feature>
<organism evidence="2 3">
    <name type="scientific">Talaromyces islandicus</name>
    <name type="common">Penicillium islandicum</name>
    <dbReference type="NCBI Taxonomy" id="28573"/>
    <lineage>
        <taxon>Eukaryota</taxon>
        <taxon>Fungi</taxon>
        <taxon>Dikarya</taxon>
        <taxon>Ascomycota</taxon>
        <taxon>Pezizomycotina</taxon>
        <taxon>Eurotiomycetes</taxon>
        <taxon>Eurotiomycetidae</taxon>
        <taxon>Eurotiales</taxon>
        <taxon>Trichocomaceae</taxon>
        <taxon>Talaromyces</taxon>
        <taxon>Talaromyces sect. Islandici</taxon>
    </lineage>
</organism>
<evidence type="ECO:0000313" key="3">
    <source>
        <dbReference type="Proteomes" id="UP000054383"/>
    </source>
</evidence>
<evidence type="ECO:0000256" key="1">
    <source>
        <dbReference type="SAM" id="MobiDB-lite"/>
    </source>
</evidence>
<dbReference type="OrthoDB" id="5405654at2759"/>
<gene>
    <name evidence="2" type="ORF">PISL3812_07204</name>
</gene>
<feature type="region of interest" description="Disordered" evidence="1">
    <location>
        <begin position="184"/>
        <end position="206"/>
    </location>
</feature>
<dbReference type="PANTHER" id="PTHR42053:SF2">
    <property type="match status" value="1"/>
</dbReference>
<sequence length="206" mass="22420">MAPTKPTLHPLKTPKNTTFPSEIQSATPSSISDTKREPMSTPITPPLAYTEFLKAMTPVFTSPVSPGVSFPRYPIEKANTPTSQPASATFPSFPKGESAVKSATFPPKYLHAPHSAKPSTGRRRMKVSPIKTSFKGASTTTKSPRSASALRSPYSQSEWKLQYVETPVSACGKSVSVKQVVTRTVTYKRTPLEQPPKGKRRKTSQV</sequence>
<accession>A0A0U1M444</accession>
<feature type="compositionally biased region" description="Polar residues" evidence="1">
    <location>
        <begin position="79"/>
        <end position="90"/>
    </location>
</feature>
<feature type="compositionally biased region" description="Basic residues" evidence="1">
    <location>
        <begin position="197"/>
        <end position="206"/>
    </location>
</feature>
<dbReference type="AlphaFoldDB" id="A0A0U1M444"/>
<feature type="compositionally biased region" description="Polar residues" evidence="1">
    <location>
        <begin position="135"/>
        <end position="146"/>
    </location>
</feature>
<dbReference type="OMA" id="TPMSATY"/>
<feature type="compositionally biased region" description="Polar residues" evidence="1">
    <location>
        <begin position="19"/>
        <end position="32"/>
    </location>
</feature>
<feature type="region of interest" description="Disordered" evidence="1">
    <location>
        <begin position="75"/>
        <end position="156"/>
    </location>
</feature>
<dbReference type="PANTHER" id="PTHR42053">
    <property type="match status" value="1"/>
</dbReference>
<dbReference type="Proteomes" id="UP000054383">
    <property type="component" value="Unassembled WGS sequence"/>
</dbReference>
<name>A0A0U1M444_TALIS</name>
<keyword evidence="3" id="KW-1185">Reference proteome</keyword>
<feature type="region of interest" description="Disordered" evidence="1">
    <location>
        <begin position="1"/>
        <end position="43"/>
    </location>
</feature>
<protein>
    <submittedName>
        <fullName evidence="2">Uncharacterized protein</fullName>
    </submittedName>
</protein>
<proteinExistence type="predicted"/>